<dbReference type="InterPro" id="IPR011701">
    <property type="entry name" value="MFS"/>
</dbReference>
<protein>
    <recommendedName>
        <fullName evidence="9">Major facilitator superfamily (MFS) profile domain-containing protein</fullName>
    </recommendedName>
</protein>
<keyword evidence="2" id="KW-0813">Transport</keyword>
<evidence type="ECO:0000256" key="1">
    <source>
        <dbReference type="ARBA" id="ARBA00004141"/>
    </source>
</evidence>
<dbReference type="FunFam" id="1.20.1250.20:FF:000064">
    <property type="entry name" value="MFS allantoate transporter"/>
    <property type="match status" value="1"/>
</dbReference>
<feature type="transmembrane region" description="Helical" evidence="8">
    <location>
        <begin position="115"/>
        <end position="139"/>
    </location>
</feature>
<dbReference type="VEuPathDB" id="FungiDB:TRICI_005431"/>
<evidence type="ECO:0000256" key="2">
    <source>
        <dbReference type="ARBA" id="ARBA00022448"/>
    </source>
</evidence>
<feature type="coiled-coil region" evidence="7">
    <location>
        <begin position="456"/>
        <end position="483"/>
    </location>
</feature>
<gene>
    <name evidence="10" type="ORF">TRICI_005431</name>
</gene>
<evidence type="ECO:0000313" key="11">
    <source>
        <dbReference type="Proteomes" id="UP000761534"/>
    </source>
</evidence>
<evidence type="ECO:0000259" key="9">
    <source>
        <dbReference type="PROSITE" id="PS50850"/>
    </source>
</evidence>
<dbReference type="EMBL" id="SWFS01000427">
    <property type="protein sequence ID" value="KAA8904625.1"/>
    <property type="molecule type" value="Genomic_DNA"/>
</dbReference>
<feature type="transmembrane region" description="Helical" evidence="8">
    <location>
        <begin position="87"/>
        <end position="108"/>
    </location>
</feature>
<evidence type="ECO:0000256" key="3">
    <source>
        <dbReference type="ARBA" id="ARBA00022692"/>
    </source>
</evidence>
<comment type="similarity">
    <text evidence="6">Belongs to the major facilitator superfamily. Allantoate permease family.</text>
</comment>
<dbReference type="InterPro" id="IPR036259">
    <property type="entry name" value="MFS_trans_sf"/>
</dbReference>
<dbReference type="PANTHER" id="PTHR43791:SF40">
    <property type="entry name" value="THIAMINE PATHWAY TRANSPORTER THI73"/>
    <property type="match status" value="1"/>
</dbReference>
<feature type="transmembrane region" description="Helical" evidence="8">
    <location>
        <begin position="313"/>
        <end position="333"/>
    </location>
</feature>
<feature type="transmembrane region" description="Helical" evidence="8">
    <location>
        <begin position="177"/>
        <end position="196"/>
    </location>
</feature>
<name>A0A642UXA8_9ASCO</name>
<dbReference type="GO" id="GO:0016020">
    <property type="term" value="C:membrane"/>
    <property type="evidence" value="ECO:0007669"/>
    <property type="project" value="UniProtKB-SubCell"/>
</dbReference>
<evidence type="ECO:0000256" key="6">
    <source>
        <dbReference type="ARBA" id="ARBA00037968"/>
    </source>
</evidence>
<sequence length="496" mass="54888">MTDLEKSAANTANKENGDVVLKFLGEHHDASHLDEVCDMDVVRKIDWRIVPLMLLCYTLQFLDKVVLNYANVMGLAEDTNLVGNEFSWLPTAFFIAYLFAEFPQGFFLQKFPPSTVLGINVMIWGVTTACTAACNNFGGLLAVRILLGMSEAAITPCLLLITTMWYTKREASFRCGIWYCGLGLGQITGGILSFLFQLMTTDFEGWRVLFIVLGVINLIAGVLAYFFLPKNLISCTFLTDSEKYHIITKLSKNQTGTESRKFEPKQALELVLDIQSWLLLLLTTCISFSSNTITTFSSIDIASFGFNSKEAALLNMPSGVVSIVSTLVSTYFVMKGVTRWVALCVLILPACTGGALLSFLPKDNQAGLLVGIYLINTVVAPLAIVYSWVNANFAGHTKKIGANIFISIGFSLGNIVGPQSYRAEEAPQYLSAKISMLGTQASCILIAVVIFAIYYLRNKKKDREAARSEAENEEDEIINAFSNLTDFQNRNFRYSY</sequence>
<reference evidence="10" key="1">
    <citation type="journal article" date="2019" name="G3 (Bethesda)">
        <title>Genome Assemblies of Two Rare Opportunistic Yeast Pathogens: Diutina rugosa (syn. Candida rugosa) and Trichomonascus ciferrii (syn. Candida ciferrii).</title>
        <authorList>
            <person name="Mixao V."/>
            <person name="Saus E."/>
            <person name="Hansen A.P."/>
            <person name="Lass-Florl C."/>
            <person name="Gabaldon T."/>
        </authorList>
    </citation>
    <scope>NUCLEOTIDE SEQUENCE</scope>
    <source>
        <strain evidence="10">CBS 4856</strain>
    </source>
</reference>
<feature type="transmembrane region" description="Helical" evidence="8">
    <location>
        <begin position="270"/>
        <end position="293"/>
    </location>
</feature>
<feature type="transmembrane region" description="Helical" evidence="8">
    <location>
        <begin position="366"/>
        <end position="388"/>
    </location>
</feature>
<feature type="transmembrane region" description="Helical" evidence="8">
    <location>
        <begin position="145"/>
        <end position="165"/>
    </location>
</feature>
<keyword evidence="3 8" id="KW-0812">Transmembrane</keyword>
<feature type="transmembrane region" description="Helical" evidence="8">
    <location>
        <begin position="437"/>
        <end position="456"/>
    </location>
</feature>
<evidence type="ECO:0000256" key="4">
    <source>
        <dbReference type="ARBA" id="ARBA00022989"/>
    </source>
</evidence>
<evidence type="ECO:0000256" key="5">
    <source>
        <dbReference type="ARBA" id="ARBA00023136"/>
    </source>
</evidence>
<comment type="subcellular location">
    <subcellularLocation>
        <location evidence="1">Membrane</location>
        <topology evidence="1">Multi-pass membrane protein</topology>
    </subcellularLocation>
</comment>
<dbReference type="Proteomes" id="UP000761534">
    <property type="component" value="Unassembled WGS sequence"/>
</dbReference>
<keyword evidence="4 8" id="KW-1133">Transmembrane helix</keyword>
<dbReference type="InterPro" id="IPR020846">
    <property type="entry name" value="MFS_dom"/>
</dbReference>
<evidence type="ECO:0000256" key="7">
    <source>
        <dbReference type="SAM" id="Coils"/>
    </source>
</evidence>
<dbReference type="PANTHER" id="PTHR43791">
    <property type="entry name" value="PERMEASE-RELATED"/>
    <property type="match status" value="1"/>
</dbReference>
<comment type="caution">
    <text evidence="10">The sequence shown here is derived from an EMBL/GenBank/DDBJ whole genome shotgun (WGS) entry which is preliminary data.</text>
</comment>
<dbReference type="AlphaFoldDB" id="A0A642UXA8"/>
<organism evidence="10 11">
    <name type="scientific">Trichomonascus ciferrii</name>
    <dbReference type="NCBI Taxonomy" id="44093"/>
    <lineage>
        <taxon>Eukaryota</taxon>
        <taxon>Fungi</taxon>
        <taxon>Dikarya</taxon>
        <taxon>Ascomycota</taxon>
        <taxon>Saccharomycotina</taxon>
        <taxon>Dipodascomycetes</taxon>
        <taxon>Dipodascales</taxon>
        <taxon>Trichomonascaceae</taxon>
        <taxon>Trichomonascus</taxon>
        <taxon>Trichomonascus ciferrii complex</taxon>
    </lineage>
</organism>
<dbReference type="GO" id="GO:0022857">
    <property type="term" value="F:transmembrane transporter activity"/>
    <property type="evidence" value="ECO:0007669"/>
    <property type="project" value="InterPro"/>
</dbReference>
<keyword evidence="5 8" id="KW-0472">Membrane</keyword>
<feature type="domain" description="Major facilitator superfamily (MFS) profile" evidence="9">
    <location>
        <begin position="49"/>
        <end position="459"/>
    </location>
</feature>
<dbReference type="PROSITE" id="PS50850">
    <property type="entry name" value="MFS"/>
    <property type="match status" value="1"/>
</dbReference>
<dbReference type="Gene3D" id="1.20.1250.20">
    <property type="entry name" value="MFS general substrate transporter like domains"/>
    <property type="match status" value="2"/>
</dbReference>
<accession>A0A642UXA8</accession>
<feature type="transmembrane region" description="Helical" evidence="8">
    <location>
        <begin position="340"/>
        <end position="360"/>
    </location>
</feature>
<proteinExistence type="inferred from homology"/>
<dbReference type="SUPFAM" id="SSF103473">
    <property type="entry name" value="MFS general substrate transporter"/>
    <property type="match status" value="1"/>
</dbReference>
<keyword evidence="11" id="KW-1185">Reference proteome</keyword>
<feature type="transmembrane region" description="Helical" evidence="8">
    <location>
        <begin position="208"/>
        <end position="228"/>
    </location>
</feature>
<keyword evidence="7" id="KW-0175">Coiled coil</keyword>
<evidence type="ECO:0000256" key="8">
    <source>
        <dbReference type="SAM" id="Phobius"/>
    </source>
</evidence>
<evidence type="ECO:0000313" key="10">
    <source>
        <dbReference type="EMBL" id="KAA8904625.1"/>
    </source>
</evidence>
<dbReference type="OrthoDB" id="6730379at2759"/>
<dbReference type="Pfam" id="PF07690">
    <property type="entry name" value="MFS_1"/>
    <property type="match status" value="1"/>
</dbReference>